<evidence type="ECO:0000313" key="9">
    <source>
        <dbReference type="EMBL" id="JAP50593.1"/>
    </source>
</evidence>
<proteinExistence type="inferred from homology"/>
<organism evidence="9">
    <name type="scientific">Schistocephalus solidus</name>
    <name type="common">Tapeworm</name>
    <dbReference type="NCBI Taxonomy" id="70667"/>
    <lineage>
        <taxon>Eukaryota</taxon>
        <taxon>Metazoa</taxon>
        <taxon>Spiralia</taxon>
        <taxon>Lophotrochozoa</taxon>
        <taxon>Platyhelminthes</taxon>
        <taxon>Cestoda</taxon>
        <taxon>Eucestoda</taxon>
        <taxon>Diphyllobothriidea</taxon>
        <taxon>Diphyllobothriidae</taxon>
        <taxon>Schistocephalus</taxon>
    </lineage>
</organism>
<accession>A0A0X3PFL2</accession>
<gene>
    <name evidence="9" type="primary">PGAM5</name>
    <name evidence="9" type="ORF">TR119881</name>
</gene>
<reference evidence="9" key="1">
    <citation type="submission" date="2016-01" db="EMBL/GenBank/DDBJ databases">
        <title>Reference transcriptome for the parasite Schistocephalus solidus: insights into the molecular evolution of parasitism.</title>
        <authorList>
            <person name="Hebert F.O."/>
            <person name="Grambauer S."/>
            <person name="Barber I."/>
            <person name="Landry C.R."/>
            <person name="Aubin-Horth N."/>
        </authorList>
    </citation>
    <scope>NUCLEOTIDE SEQUENCE</scope>
</reference>
<dbReference type="EC" id="3.1.3.16" evidence="2"/>
<name>A0A0X3PFL2_SCHSO</name>
<dbReference type="InterPro" id="IPR013078">
    <property type="entry name" value="His_Pase_superF_clade-1"/>
</dbReference>
<dbReference type="SUPFAM" id="SSF53254">
    <property type="entry name" value="Phosphoglycerate mutase-like"/>
    <property type="match status" value="1"/>
</dbReference>
<sequence length="350" mass="39128">MQLFCRLKITVALAAAGATLLSINESRDPPYFVDACKYLFPQSSKWDHSWDNKSTVLNKPKPFVKTYYKLLIFVRHGQYETGAESSDKKVLTEVGWQQARRAGKRLRELGYTIDCVVHSDMIRARQTTAAILAELDEMNIIETGIESLPARCPPRVLTADCPLEDWALCPSPLQSRTLSLLESASMAEGPPPVDPEPQSRSRRKRIRSLNAAEMAEHIGHQNRIQSSFTYHVHHRALSPDGAIAMDGPGACAVCEPLGLNPSLCACSRTLRNQPAEVILFVGHANVFRYWLCRALQLPPEAWLRISLPHGSFTELLFEQIVPERTGEVERTVTALRIGDDGHLPPELQSR</sequence>
<feature type="chain" id="PRO_5007440264" description="Serine/threonine-protein phosphatase PGAM5, mitochondrial" evidence="8">
    <location>
        <begin position="19"/>
        <end position="350"/>
    </location>
</feature>
<evidence type="ECO:0000256" key="2">
    <source>
        <dbReference type="ARBA" id="ARBA00013081"/>
    </source>
</evidence>
<keyword evidence="8" id="KW-0732">Signal</keyword>
<comment type="similarity">
    <text evidence="1">Belongs to the phosphoglycerate mutase family. BPG-dependent PGAM subfamily.</text>
</comment>
<dbReference type="PANTHER" id="PTHR20935:SF0">
    <property type="entry name" value="SERINE_THREONINE-PROTEIN PHOSPHATASE PGAM5, MITOCHONDRIAL"/>
    <property type="match status" value="1"/>
</dbReference>
<dbReference type="Pfam" id="PF00300">
    <property type="entry name" value="His_Phos_1"/>
    <property type="match status" value="2"/>
</dbReference>
<dbReference type="CDD" id="cd07067">
    <property type="entry name" value="HP_PGM_like"/>
    <property type="match status" value="1"/>
</dbReference>
<evidence type="ECO:0000256" key="5">
    <source>
        <dbReference type="ARBA" id="ARBA00040722"/>
    </source>
</evidence>
<feature type="region of interest" description="Disordered" evidence="7">
    <location>
        <begin position="183"/>
        <end position="203"/>
    </location>
</feature>
<dbReference type="GO" id="GO:0004722">
    <property type="term" value="F:protein serine/threonine phosphatase activity"/>
    <property type="evidence" value="ECO:0007669"/>
    <property type="project" value="UniProtKB-EC"/>
</dbReference>
<evidence type="ECO:0000256" key="7">
    <source>
        <dbReference type="SAM" id="MobiDB-lite"/>
    </source>
</evidence>
<dbReference type="EMBL" id="GEEE01019458">
    <property type="protein sequence ID" value="JAP43767.1"/>
    <property type="molecule type" value="Transcribed_RNA"/>
</dbReference>
<dbReference type="Gene3D" id="3.40.50.1240">
    <property type="entry name" value="Phosphoglycerate mutase-like"/>
    <property type="match status" value="1"/>
</dbReference>
<evidence type="ECO:0000256" key="8">
    <source>
        <dbReference type="SAM" id="SignalP"/>
    </source>
</evidence>
<dbReference type="InterPro" id="IPR051021">
    <property type="entry name" value="Mito_Ser/Thr_phosphatase"/>
</dbReference>
<keyword evidence="3" id="KW-0378">Hydrolase</keyword>
<evidence type="ECO:0000256" key="4">
    <source>
        <dbReference type="ARBA" id="ARBA00039765"/>
    </source>
</evidence>
<protein>
    <recommendedName>
        <fullName evidence="4">Serine/threonine-protein phosphatase PGAM5, mitochondrial</fullName>
        <ecNumber evidence="2">3.1.3.16</ecNumber>
    </recommendedName>
    <alternativeName>
        <fullName evidence="5">Serine/threonine-protein phosphatase Pgam5, mitochondrial</fullName>
    </alternativeName>
</protein>
<feature type="signal peptide" evidence="8">
    <location>
        <begin position="1"/>
        <end position="18"/>
    </location>
</feature>
<dbReference type="SMART" id="SM00855">
    <property type="entry name" value="PGAM"/>
    <property type="match status" value="1"/>
</dbReference>
<dbReference type="AlphaFoldDB" id="A0A0X3PFL2"/>
<evidence type="ECO:0000256" key="1">
    <source>
        <dbReference type="ARBA" id="ARBA00006717"/>
    </source>
</evidence>
<feature type="binding site" evidence="6">
    <location>
        <position position="123"/>
    </location>
    <ligand>
        <name>substrate</name>
    </ligand>
</feature>
<dbReference type="PANTHER" id="PTHR20935">
    <property type="entry name" value="PHOSPHOGLYCERATE MUTASE-RELATED"/>
    <property type="match status" value="1"/>
</dbReference>
<dbReference type="EMBL" id="GEEE01012632">
    <property type="protein sequence ID" value="JAP50593.1"/>
    <property type="molecule type" value="Transcribed_RNA"/>
</dbReference>
<evidence type="ECO:0000256" key="6">
    <source>
        <dbReference type="PIRSR" id="PIRSR613078-2"/>
    </source>
</evidence>
<dbReference type="InterPro" id="IPR029033">
    <property type="entry name" value="His_PPase_superfam"/>
</dbReference>
<evidence type="ECO:0000256" key="3">
    <source>
        <dbReference type="ARBA" id="ARBA00022801"/>
    </source>
</evidence>